<reference evidence="2" key="1">
    <citation type="submission" date="2022-12" db="EMBL/GenBank/DDBJ databases">
        <authorList>
            <person name="Alioto T."/>
            <person name="Alioto T."/>
            <person name="Gomez Garrido J."/>
        </authorList>
    </citation>
    <scope>NUCLEOTIDE SEQUENCE</scope>
</reference>
<evidence type="ECO:0000256" key="1">
    <source>
        <dbReference type="SAM" id="MobiDB-lite"/>
    </source>
</evidence>
<gene>
    <name evidence="2" type="ORF">PODLI_1B010090</name>
</gene>
<sequence>MLRKIHAIFHPNSRRRSLSDGIPTCDGSAVRLIRSTSMYVLGEEDNKFSEPLKKSKSTTSLDSVACLHLKEEERAWMYSKTQDCLQYLQDLLALRKKYIESIKDLKSSDRASDISSVSTKSSKTRQKSPATPPPIQSSKISAERKASQLNSDVTEAIAYFDSIIAELDAERHRKIVVRDHPPHADVDFDVIASSREHSLHSNWILRAPRRCSQDTVQRGKTTSQSERNSHGRTICSRKKLERYPIYLPKAVEGAFNTLKFKPKVCPKVLL</sequence>
<keyword evidence="3" id="KW-1185">Reference proteome</keyword>
<dbReference type="AlphaFoldDB" id="A0AA35P199"/>
<evidence type="ECO:0000313" key="2">
    <source>
        <dbReference type="EMBL" id="CAI5769195.1"/>
    </source>
</evidence>
<accession>A0AA35P199</accession>
<dbReference type="Proteomes" id="UP001178461">
    <property type="component" value="Chromosome 3"/>
</dbReference>
<evidence type="ECO:0000313" key="3">
    <source>
        <dbReference type="Proteomes" id="UP001178461"/>
    </source>
</evidence>
<organism evidence="2 3">
    <name type="scientific">Podarcis lilfordi</name>
    <name type="common">Lilford's wall lizard</name>
    <dbReference type="NCBI Taxonomy" id="74358"/>
    <lineage>
        <taxon>Eukaryota</taxon>
        <taxon>Metazoa</taxon>
        <taxon>Chordata</taxon>
        <taxon>Craniata</taxon>
        <taxon>Vertebrata</taxon>
        <taxon>Euteleostomi</taxon>
        <taxon>Lepidosauria</taxon>
        <taxon>Squamata</taxon>
        <taxon>Bifurcata</taxon>
        <taxon>Unidentata</taxon>
        <taxon>Episquamata</taxon>
        <taxon>Laterata</taxon>
        <taxon>Lacertibaenia</taxon>
        <taxon>Lacertidae</taxon>
        <taxon>Podarcis</taxon>
    </lineage>
</organism>
<dbReference type="EMBL" id="OX395128">
    <property type="protein sequence ID" value="CAI5769195.1"/>
    <property type="molecule type" value="Genomic_DNA"/>
</dbReference>
<name>A0AA35P199_9SAUR</name>
<protein>
    <submittedName>
        <fullName evidence="2">Uncharacterized protein</fullName>
    </submittedName>
</protein>
<proteinExistence type="predicted"/>
<feature type="region of interest" description="Disordered" evidence="1">
    <location>
        <begin position="113"/>
        <end position="143"/>
    </location>
</feature>